<feature type="domain" description="Rad60/SUMO-like" evidence="2">
    <location>
        <begin position="381"/>
        <end position="462"/>
    </location>
</feature>
<dbReference type="AlphaFoldDB" id="W4K781"/>
<proteinExistence type="predicted"/>
<accession>W4K781</accession>
<dbReference type="eggNOG" id="ENOG502SBJ2">
    <property type="taxonomic scope" value="Eukaryota"/>
</dbReference>
<evidence type="ECO:0000313" key="3">
    <source>
        <dbReference type="EMBL" id="ETW81614.1"/>
    </source>
</evidence>
<sequence length="464" mass="51735">MSRPRPRPRPRPTNRQANPTQSSSSSASTQILEALTQTTSLNQTKSARDIELDQEDQFFIRNRNRTAKEWKKLEDIDKEREESQPTTQNPDDDSPPASPRKRYRRRKLPDSHNSDLPEWTRQESAPIIVSDDDDDLEVVEGFSSNAVNGKSHGTDQAGNKRLRSRSRSLTPPPQLTVQQRQHARNVVRQTLKSEPRPASPTQGFADQSVEISEIDMDPELLSITRDVEKKARGITPDFAGGPKAVKIKVKWRPHPLDQDGESGSWVFDMNRHDSFRTVYDDLADEAGILVDSLVLSYEGGRVFASATPHSLKIWADAELEASEKVTFEYIREQRMHNRAVPSIQPANKDRSASINPAEDLDSDSGIESISQEVENEDETFRLVVRSASTKDITLTVRPTTTCGAIVKAFLRRAGIPDKDPGRKSRRKSGAGGPSLMIDGEKMGPETPISEGDLEDGDQVEVVGL</sequence>
<evidence type="ECO:0000256" key="1">
    <source>
        <dbReference type="SAM" id="MobiDB-lite"/>
    </source>
</evidence>
<dbReference type="HOGENOM" id="CLU_038184_0_0_1"/>
<dbReference type="GeneID" id="20674724"/>
<feature type="region of interest" description="Disordered" evidence="1">
    <location>
        <begin position="415"/>
        <end position="464"/>
    </location>
</feature>
<feature type="region of interest" description="Disordered" evidence="1">
    <location>
        <begin position="1"/>
        <end position="30"/>
    </location>
</feature>
<name>W4K781_HETIT</name>
<feature type="compositionally biased region" description="Basic and acidic residues" evidence="1">
    <location>
        <begin position="66"/>
        <end position="83"/>
    </location>
</feature>
<keyword evidence="4" id="KW-1185">Reference proteome</keyword>
<dbReference type="RefSeq" id="XP_009546245.1">
    <property type="nucleotide sequence ID" value="XM_009547950.1"/>
</dbReference>
<feature type="region of interest" description="Disordered" evidence="1">
    <location>
        <begin position="143"/>
        <end position="209"/>
    </location>
</feature>
<feature type="compositionally biased region" description="Basic residues" evidence="1">
    <location>
        <begin position="1"/>
        <end position="12"/>
    </location>
</feature>
<gene>
    <name evidence="3" type="ORF">HETIRDRAFT_434130</name>
</gene>
<dbReference type="STRING" id="747525.W4K781"/>
<dbReference type="KEGG" id="hir:HETIRDRAFT_434130"/>
<protein>
    <recommendedName>
        <fullName evidence="2">Rad60/SUMO-like domain-containing protein</fullName>
    </recommendedName>
</protein>
<organism evidence="3 4">
    <name type="scientific">Heterobasidion irregulare (strain TC 32-1)</name>
    <dbReference type="NCBI Taxonomy" id="747525"/>
    <lineage>
        <taxon>Eukaryota</taxon>
        <taxon>Fungi</taxon>
        <taxon>Dikarya</taxon>
        <taxon>Basidiomycota</taxon>
        <taxon>Agaricomycotina</taxon>
        <taxon>Agaricomycetes</taxon>
        <taxon>Russulales</taxon>
        <taxon>Bondarzewiaceae</taxon>
        <taxon>Heterobasidion</taxon>
        <taxon>Heterobasidion annosum species complex</taxon>
    </lineage>
</organism>
<dbReference type="CDD" id="cd17080">
    <property type="entry name" value="Ubl_SLD2_Esc2_like"/>
    <property type="match status" value="1"/>
</dbReference>
<dbReference type="InterPro" id="IPR029071">
    <property type="entry name" value="Ubiquitin-like_domsf"/>
</dbReference>
<dbReference type="InParanoid" id="W4K781"/>
<dbReference type="Gene3D" id="3.10.20.90">
    <property type="entry name" value="Phosphatidylinositol 3-kinase Catalytic Subunit, Chain A, domain 1"/>
    <property type="match status" value="2"/>
</dbReference>
<dbReference type="SUPFAM" id="SSF54236">
    <property type="entry name" value="Ubiquitin-like"/>
    <property type="match status" value="1"/>
</dbReference>
<feature type="region of interest" description="Disordered" evidence="1">
    <location>
        <begin position="340"/>
        <end position="365"/>
    </location>
</feature>
<dbReference type="Proteomes" id="UP000030671">
    <property type="component" value="Unassembled WGS sequence"/>
</dbReference>
<evidence type="ECO:0000259" key="2">
    <source>
        <dbReference type="Pfam" id="PF11976"/>
    </source>
</evidence>
<reference evidence="3 4" key="1">
    <citation type="journal article" date="2012" name="New Phytol.">
        <title>Insight into trade-off between wood decay and parasitism from the genome of a fungal forest pathogen.</title>
        <authorList>
            <person name="Olson A."/>
            <person name="Aerts A."/>
            <person name="Asiegbu F."/>
            <person name="Belbahri L."/>
            <person name="Bouzid O."/>
            <person name="Broberg A."/>
            <person name="Canback B."/>
            <person name="Coutinho P.M."/>
            <person name="Cullen D."/>
            <person name="Dalman K."/>
            <person name="Deflorio G."/>
            <person name="van Diepen L.T."/>
            <person name="Dunand C."/>
            <person name="Duplessis S."/>
            <person name="Durling M."/>
            <person name="Gonthier P."/>
            <person name="Grimwood J."/>
            <person name="Fossdal C.G."/>
            <person name="Hansson D."/>
            <person name="Henrissat B."/>
            <person name="Hietala A."/>
            <person name="Himmelstrand K."/>
            <person name="Hoffmeister D."/>
            <person name="Hogberg N."/>
            <person name="James T.Y."/>
            <person name="Karlsson M."/>
            <person name="Kohler A."/>
            <person name="Kues U."/>
            <person name="Lee Y.H."/>
            <person name="Lin Y.C."/>
            <person name="Lind M."/>
            <person name="Lindquist E."/>
            <person name="Lombard V."/>
            <person name="Lucas S."/>
            <person name="Lunden K."/>
            <person name="Morin E."/>
            <person name="Murat C."/>
            <person name="Park J."/>
            <person name="Raffaello T."/>
            <person name="Rouze P."/>
            <person name="Salamov A."/>
            <person name="Schmutz J."/>
            <person name="Solheim H."/>
            <person name="Stahlberg J."/>
            <person name="Velez H."/>
            <person name="de Vries R.P."/>
            <person name="Wiebenga A."/>
            <person name="Woodward S."/>
            <person name="Yakovlev I."/>
            <person name="Garbelotto M."/>
            <person name="Martin F."/>
            <person name="Grigoriev I.V."/>
            <person name="Stenlid J."/>
        </authorList>
    </citation>
    <scope>NUCLEOTIDE SEQUENCE [LARGE SCALE GENOMIC DNA]</scope>
    <source>
        <strain evidence="3 4">TC 32-1</strain>
    </source>
</reference>
<dbReference type="InterPro" id="IPR022617">
    <property type="entry name" value="Rad60/SUMO-like_dom"/>
</dbReference>
<feature type="compositionally biased region" description="Basic and acidic residues" evidence="1">
    <location>
        <begin position="108"/>
        <end position="121"/>
    </location>
</feature>
<dbReference type="Pfam" id="PF11976">
    <property type="entry name" value="Rad60-SLD"/>
    <property type="match status" value="1"/>
</dbReference>
<evidence type="ECO:0000313" key="4">
    <source>
        <dbReference type="Proteomes" id="UP000030671"/>
    </source>
</evidence>
<dbReference type="EMBL" id="KI925458">
    <property type="protein sequence ID" value="ETW81614.1"/>
    <property type="molecule type" value="Genomic_DNA"/>
</dbReference>
<feature type="region of interest" description="Disordered" evidence="1">
    <location>
        <begin position="60"/>
        <end position="131"/>
    </location>
</feature>
<dbReference type="OrthoDB" id="3365399at2759"/>